<dbReference type="InterPro" id="IPR005490">
    <property type="entry name" value="LD_TPept_cat_dom"/>
</dbReference>
<evidence type="ECO:0000256" key="3">
    <source>
        <dbReference type="ARBA" id="ARBA00022679"/>
    </source>
</evidence>
<keyword evidence="4 7" id="KW-0133">Cell shape</keyword>
<dbReference type="PROSITE" id="PS52029">
    <property type="entry name" value="LD_TPASE"/>
    <property type="match status" value="1"/>
</dbReference>
<dbReference type="Proteomes" id="UP000198757">
    <property type="component" value="Unassembled WGS sequence"/>
</dbReference>
<evidence type="ECO:0000313" key="11">
    <source>
        <dbReference type="Proteomes" id="UP000198757"/>
    </source>
</evidence>
<keyword evidence="11" id="KW-1185">Reference proteome</keyword>
<dbReference type="AlphaFoldDB" id="A0A1G7A796"/>
<keyword evidence="8" id="KW-0472">Membrane</keyword>
<keyword evidence="8" id="KW-1133">Transmembrane helix</keyword>
<dbReference type="CDD" id="cd16913">
    <property type="entry name" value="YkuD_like"/>
    <property type="match status" value="1"/>
</dbReference>
<dbReference type="InterPro" id="IPR045380">
    <property type="entry name" value="LD_TPept_scaffold_dom"/>
</dbReference>
<keyword evidence="5 7" id="KW-0573">Peptidoglycan synthesis</keyword>
<dbReference type="PANTHER" id="PTHR41533:SF2">
    <property type="entry name" value="BLR7131 PROTEIN"/>
    <property type="match status" value="1"/>
</dbReference>
<accession>A0A1G7A796</accession>
<comment type="similarity">
    <text evidence="2">Belongs to the YkuD family.</text>
</comment>
<evidence type="ECO:0000313" key="10">
    <source>
        <dbReference type="EMBL" id="SDE10367.1"/>
    </source>
</evidence>
<dbReference type="InterPro" id="IPR038063">
    <property type="entry name" value="Transpep_catalytic_dom"/>
</dbReference>
<comment type="pathway">
    <text evidence="1 7">Cell wall biogenesis; peptidoglycan biosynthesis.</text>
</comment>
<evidence type="ECO:0000256" key="7">
    <source>
        <dbReference type="PROSITE-ProRule" id="PRU01373"/>
    </source>
</evidence>
<evidence type="ECO:0000256" key="5">
    <source>
        <dbReference type="ARBA" id="ARBA00022984"/>
    </source>
</evidence>
<keyword evidence="3" id="KW-0808">Transferase</keyword>
<dbReference type="OrthoDB" id="9778545at2"/>
<feature type="domain" description="L,D-TPase catalytic" evidence="9">
    <location>
        <begin position="228"/>
        <end position="402"/>
    </location>
</feature>
<evidence type="ECO:0000259" key="9">
    <source>
        <dbReference type="PROSITE" id="PS52029"/>
    </source>
</evidence>
<proteinExistence type="inferred from homology"/>
<dbReference type="SUPFAM" id="SSF141523">
    <property type="entry name" value="L,D-transpeptidase catalytic domain-like"/>
    <property type="match status" value="1"/>
</dbReference>
<feature type="active site" description="Proton donor/acceptor" evidence="7">
    <location>
        <position position="360"/>
    </location>
</feature>
<protein>
    <submittedName>
        <fullName evidence="10">L,D-transpeptidase catalytic domain</fullName>
    </submittedName>
</protein>
<dbReference type="Pfam" id="PF20142">
    <property type="entry name" value="Scaffold"/>
    <property type="match status" value="1"/>
</dbReference>
<dbReference type="Gene3D" id="2.40.440.10">
    <property type="entry name" value="L,D-transpeptidase catalytic domain-like"/>
    <property type="match status" value="1"/>
</dbReference>
<keyword evidence="8" id="KW-0812">Transmembrane</keyword>
<gene>
    <name evidence="10" type="ORF">SAMN04487894_12129</name>
</gene>
<dbReference type="GO" id="GO:0008360">
    <property type="term" value="P:regulation of cell shape"/>
    <property type="evidence" value="ECO:0007669"/>
    <property type="project" value="UniProtKB-UniRule"/>
</dbReference>
<dbReference type="GO" id="GO:0004180">
    <property type="term" value="F:carboxypeptidase activity"/>
    <property type="evidence" value="ECO:0007669"/>
    <property type="project" value="UniProtKB-ARBA"/>
</dbReference>
<dbReference type="STRING" id="1285928.SAMN04487894_12129"/>
<feature type="active site" description="Nucleophile" evidence="7">
    <location>
        <position position="379"/>
    </location>
</feature>
<dbReference type="GO" id="GO:0071555">
    <property type="term" value="P:cell wall organization"/>
    <property type="evidence" value="ECO:0007669"/>
    <property type="project" value="UniProtKB-UniRule"/>
</dbReference>
<evidence type="ECO:0000256" key="1">
    <source>
        <dbReference type="ARBA" id="ARBA00004752"/>
    </source>
</evidence>
<dbReference type="UniPathway" id="UPA00219"/>
<evidence type="ECO:0000256" key="8">
    <source>
        <dbReference type="SAM" id="Phobius"/>
    </source>
</evidence>
<feature type="transmembrane region" description="Helical" evidence="8">
    <location>
        <begin position="21"/>
        <end position="38"/>
    </location>
</feature>
<dbReference type="Pfam" id="PF03734">
    <property type="entry name" value="YkuD"/>
    <property type="match status" value="1"/>
</dbReference>
<dbReference type="EMBL" id="FMZO01000021">
    <property type="protein sequence ID" value="SDE10367.1"/>
    <property type="molecule type" value="Genomic_DNA"/>
</dbReference>
<dbReference type="GO" id="GO:0016740">
    <property type="term" value="F:transferase activity"/>
    <property type="evidence" value="ECO:0007669"/>
    <property type="project" value="UniProtKB-KW"/>
</dbReference>
<dbReference type="GO" id="GO:0009252">
    <property type="term" value="P:peptidoglycan biosynthetic process"/>
    <property type="evidence" value="ECO:0007669"/>
    <property type="project" value="UniProtKB-UniPathway"/>
</dbReference>
<organism evidence="10 11">
    <name type="scientific">Niabella drilacis (strain DSM 25811 / CCM 8410 / CCUG 62505 / LMG 26954 / E90)</name>
    <dbReference type="NCBI Taxonomy" id="1285928"/>
    <lineage>
        <taxon>Bacteria</taxon>
        <taxon>Pseudomonadati</taxon>
        <taxon>Bacteroidota</taxon>
        <taxon>Chitinophagia</taxon>
        <taxon>Chitinophagales</taxon>
        <taxon>Chitinophagaceae</taxon>
        <taxon>Niabella</taxon>
    </lineage>
</organism>
<evidence type="ECO:0000256" key="4">
    <source>
        <dbReference type="ARBA" id="ARBA00022960"/>
    </source>
</evidence>
<evidence type="ECO:0000256" key="6">
    <source>
        <dbReference type="ARBA" id="ARBA00023316"/>
    </source>
</evidence>
<keyword evidence="6 7" id="KW-0961">Cell wall biogenesis/degradation</keyword>
<dbReference type="PANTHER" id="PTHR41533">
    <property type="entry name" value="L,D-TRANSPEPTIDASE HI_1667-RELATED"/>
    <property type="match status" value="1"/>
</dbReference>
<evidence type="ECO:0000256" key="2">
    <source>
        <dbReference type="ARBA" id="ARBA00005992"/>
    </source>
</evidence>
<reference evidence="11" key="1">
    <citation type="submission" date="2016-10" db="EMBL/GenBank/DDBJ databases">
        <authorList>
            <person name="Varghese N."/>
            <person name="Submissions S."/>
        </authorList>
    </citation>
    <scope>NUCLEOTIDE SEQUENCE [LARGE SCALE GENOMIC DNA]</scope>
    <source>
        <strain evidence="11">DSM 25811 / CCM 8410 / LMG 26954 / E90</strain>
    </source>
</reference>
<name>A0A1G7A796_NIADE</name>
<sequence length="448" mass="51169">MLHCRKKYGCGCLFGKTTKRLFLVVLLLSWGGYMPVPAQHISPEPVLPVLVEVFYKNRKDGYIWMGADTQRAGLRMRLIQLLNERCAFQGLDKSKYLKLLPRDAFGMAAGSSGEDSSRVNDYRYTHAALEYLNDLFQGDPATRKTGDDALSRTVKEADQHYLINLLAEVSKPKDLDDLVNRLEPATSQYLLLKNALKAQLDSGNVVRIRRLSETLNNYRWMYHFHFPKFIVVNIAAAELNYYEQDSLKLNMRVVAGKPSTKTPRFAAYCDQVILYPYWNVPKSIAVNEILPFCKKNTAVLDLLRMQVLNSRGQVVNPRSINWSKITKQNFSYQFRQATGRDNALGVIKFNLTSPYSVYLHDTNLKAAFKSEKRYLSHGCVRVEKPVELADYLLEEKLDASFLNANSKGQKPVIKTVHGPVPVFILYMTADIKEGSMVQYFEDVYTLDQ</sequence>
<dbReference type="InterPro" id="IPR052905">
    <property type="entry name" value="LD-transpeptidase_YkuD-like"/>
</dbReference>